<dbReference type="PANTHER" id="PTHR23033:SF50">
    <property type="entry name" value="HEXOSYLTRANSFERASE"/>
    <property type="match status" value="1"/>
</dbReference>
<gene>
    <name evidence="8" type="ORF">CLEI1391_LOCUS13166</name>
</gene>
<evidence type="ECO:0000256" key="7">
    <source>
        <dbReference type="SAM" id="MobiDB-lite"/>
    </source>
</evidence>
<dbReference type="InterPro" id="IPR026050">
    <property type="entry name" value="C1GALT1/C1GALT1_chp1"/>
</dbReference>
<accession>A0A7S0WVN9</accession>
<protein>
    <submittedName>
        <fullName evidence="8">Uncharacterized protein</fullName>
    </submittedName>
</protein>
<evidence type="ECO:0000256" key="5">
    <source>
        <dbReference type="ARBA" id="ARBA00022989"/>
    </source>
</evidence>
<feature type="region of interest" description="Disordered" evidence="7">
    <location>
        <begin position="416"/>
        <end position="439"/>
    </location>
</feature>
<evidence type="ECO:0000313" key="8">
    <source>
        <dbReference type="EMBL" id="CAD8686923.1"/>
    </source>
</evidence>
<dbReference type="PANTHER" id="PTHR23033">
    <property type="entry name" value="BETA1,3-GALACTOSYLTRANSFERASE"/>
    <property type="match status" value="1"/>
</dbReference>
<name>A0A7S0WVN9_9CHLO</name>
<organism evidence="8">
    <name type="scientific">Chlamydomonas leiostraca</name>
    <dbReference type="NCBI Taxonomy" id="1034604"/>
    <lineage>
        <taxon>Eukaryota</taxon>
        <taxon>Viridiplantae</taxon>
        <taxon>Chlorophyta</taxon>
        <taxon>core chlorophytes</taxon>
        <taxon>Chlorophyceae</taxon>
        <taxon>CS clade</taxon>
        <taxon>Chlamydomonadales</taxon>
        <taxon>Chlamydomonadaceae</taxon>
        <taxon>Chlamydomonas</taxon>
    </lineage>
</organism>
<evidence type="ECO:0000256" key="4">
    <source>
        <dbReference type="ARBA" id="ARBA00022968"/>
    </source>
</evidence>
<keyword evidence="4" id="KW-0735">Signal-anchor</keyword>
<keyword evidence="6" id="KW-0472">Membrane</keyword>
<proteinExistence type="inferred from homology"/>
<dbReference type="AlphaFoldDB" id="A0A7S0WVN9"/>
<dbReference type="EMBL" id="HBFB01023359">
    <property type="protein sequence ID" value="CAD8686923.1"/>
    <property type="molecule type" value="Transcribed_RNA"/>
</dbReference>
<feature type="compositionally biased region" description="Pro residues" evidence="7">
    <location>
        <begin position="417"/>
        <end position="433"/>
    </location>
</feature>
<dbReference type="GO" id="GO:0016020">
    <property type="term" value="C:membrane"/>
    <property type="evidence" value="ECO:0007669"/>
    <property type="project" value="UniProtKB-SubCell"/>
</dbReference>
<evidence type="ECO:0000256" key="6">
    <source>
        <dbReference type="ARBA" id="ARBA00023136"/>
    </source>
</evidence>
<evidence type="ECO:0000256" key="2">
    <source>
        <dbReference type="ARBA" id="ARBA00006462"/>
    </source>
</evidence>
<evidence type="ECO:0000256" key="1">
    <source>
        <dbReference type="ARBA" id="ARBA00004606"/>
    </source>
</evidence>
<evidence type="ECO:0000256" key="3">
    <source>
        <dbReference type="ARBA" id="ARBA00022692"/>
    </source>
</evidence>
<comment type="subcellular location">
    <subcellularLocation>
        <location evidence="1">Membrane</location>
        <topology evidence="1">Single-pass type II membrane protein</topology>
    </subcellularLocation>
</comment>
<sequence>MLLACMSLAQQAAASANYNISLQDLVLFIPTSLHRHHMACTARYWAPALRRVIVTNVSAHEAQQLTREGEQYNELYLSLQTEPWHIPHNGSYRSWMHGRPGDIRIALGPALAHQALKARGWAYKFMLFGDDDTLWLLPSLLRLLNALRIDPALPVALSDNLWHRNKGALNPAHPSPEAVRCLPCGPTVNTTVAPLPSHRVDAASEAAAVARNAEKARLKAIKEQQAGRQRPLPYEPAQGCAMCSQAMACAWYWQNKLDCRPMGVHGGAGGVLSHGLMERMSLKAMTDCIPTLAVITGGDAIFSHCLWTTLKMGWTEPGAYTLSGPLGAANPNRLFFDPRPLRLVWSKPATRPLVQLVEQLRFCGEDCIWAVLNGVTMHISGKGDPRLVHKALQFLQDHTAISHCLHATADTQCGAYPHPPTHGPAWPPAPPHLPPKRKP</sequence>
<comment type="similarity">
    <text evidence="2">Belongs to the glycosyltransferase 31 family. Beta3-Gal-T subfamily.</text>
</comment>
<keyword evidence="3" id="KW-0812">Transmembrane</keyword>
<reference evidence="8" key="1">
    <citation type="submission" date="2021-01" db="EMBL/GenBank/DDBJ databases">
        <authorList>
            <person name="Corre E."/>
            <person name="Pelletier E."/>
            <person name="Niang G."/>
            <person name="Scheremetjew M."/>
            <person name="Finn R."/>
            <person name="Kale V."/>
            <person name="Holt S."/>
            <person name="Cochrane G."/>
            <person name="Meng A."/>
            <person name="Brown T."/>
            <person name="Cohen L."/>
        </authorList>
    </citation>
    <scope>NUCLEOTIDE SEQUENCE</scope>
    <source>
        <strain evidence="8">SAG 11-49</strain>
    </source>
</reference>
<keyword evidence="5" id="KW-1133">Transmembrane helix</keyword>